<keyword evidence="14" id="KW-0326">Glycosidase</keyword>
<evidence type="ECO:0000256" key="10">
    <source>
        <dbReference type="ARBA" id="ARBA00023125"/>
    </source>
</evidence>
<keyword evidence="12" id="KW-0456">Lyase</keyword>
<evidence type="ECO:0000256" key="11">
    <source>
        <dbReference type="ARBA" id="ARBA00023204"/>
    </source>
</evidence>
<dbReference type="PANTHER" id="PTHR22993:SF9">
    <property type="entry name" value="FORMAMIDOPYRIMIDINE-DNA GLYCOSYLASE"/>
    <property type="match status" value="1"/>
</dbReference>
<dbReference type="Pfam" id="PF06831">
    <property type="entry name" value="H2TH"/>
    <property type="match status" value="1"/>
</dbReference>
<keyword evidence="9" id="KW-0862">Zinc</keyword>
<dbReference type="EMBL" id="CAFBMR010000007">
    <property type="protein sequence ID" value="CAB4904983.1"/>
    <property type="molecule type" value="Genomic_DNA"/>
</dbReference>
<reference evidence="18" key="1">
    <citation type="submission" date="2020-05" db="EMBL/GenBank/DDBJ databases">
        <authorList>
            <person name="Chiriac C."/>
            <person name="Salcher M."/>
            <person name="Ghai R."/>
            <person name="Kavagutti S V."/>
        </authorList>
    </citation>
    <scope>NUCLEOTIDE SEQUENCE</scope>
</reference>
<evidence type="ECO:0000256" key="15">
    <source>
        <dbReference type="ARBA" id="ARBA00044632"/>
    </source>
</evidence>
<dbReference type="SUPFAM" id="SSF57716">
    <property type="entry name" value="Glucocorticoid receptor-like (DNA-binding domain)"/>
    <property type="match status" value="1"/>
</dbReference>
<dbReference type="NCBIfam" id="NF002211">
    <property type="entry name" value="PRK01103.1"/>
    <property type="match status" value="1"/>
</dbReference>
<gene>
    <name evidence="18" type="ORF">UFOPK3610_00356</name>
</gene>
<keyword evidence="13" id="KW-0511">Multifunctional enzyme</keyword>
<keyword evidence="7" id="KW-0863">Zinc-finger</keyword>
<evidence type="ECO:0000256" key="9">
    <source>
        <dbReference type="ARBA" id="ARBA00022833"/>
    </source>
</evidence>
<keyword evidence="8" id="KW-0378">Hydrolase</keyword>
<evidence type="ECO:0000256" key="5">
    <source>
        <dbReference type="ARBA" id="ARBA00022723"/>
    </source>
</evidence>
<keyword evidence="11" id="KW-0234">DNA repair</keyword>
<evidence type="ECO:0000259" key="17">
    <source>
        <dbReference type="PROSITE" id="PS51068"/>
    </source>
</evidence>
<accession>A0A6J7GLE8</accession>
<dbReference type="PANTHER" id="PTHR22993">
    <property type="entry name" value="FORMAMIDOPYRIMIDINE-DNA GLYCOSYLASE"/>
    <property type="match status" value="1"/>
</dbReference>
<dbReference type="InterPro" id="IPR010979">
    <property type="entry name" value="Ribosomal_uS13-like_H2TH"/>
</dbReference>
<evidence type="ECO:0000256" key="8">
    <source>
        <dbReference type="ARBA" id="ARBA00022801"/>
    </source>
</evidence>
<dbReference type="SMART" id="SM00898">
    <property type="entry name" value="Fapy_DNA_glyco"/>
    <property type="match status" value="1"/>
</dbReference>
<comment type="catalytic activity">
    <reaction evidence="1">
        <text>Hydrolysis of DNA containing ring-opened 7-methylguanine residues, releasing 2,6-diamino-4-hydroxy-5-(N-methyl)formamidopyrimidine.</text>
        <dbReference type="EC" id="3.2.2.23"/>
    </reaction>
</comment>
<dbReference type="PROSITE" id="PS51066">
    <property type="entry name" value="ZF_FPG_2"/>
    <property type="match status" value="1"/>
</dbReference>
<dbReference type="HAMAP" id="MF_00103">
    <property type="entry name" value="Fapy_DNA_glycosyl"/>
    <property type="match status" value="1"/>
</dbReference>
<dbReference type="Gene3D" id="3.20.190.10">
    <property type="entry name" value="MutM-like, N-terminal"/>
    <property type="match status" value="1"/>
</dbReference>
<evidence type="ECO:0000256" key="14">
    <source>
        <dbReference type="ARBA" id="ARBA00023295"/>
    </source>
</evidence>
<feature type="domain" description="FPG-type" evidence="16">
    <location>
        <begin position="249"/>
        <end position="283"/>
    </location>
</feature>
<sequence>MPELPEVEVVRRGLASFVVDRRISRVEVLHDRAVRRNPGGAGSLVDRLTGRSFACVSRRGKFLWLPLDDEQSCLVAHLGMSGQLLVVPRSSPPESHLRVGIGFADRGRDLRFVDQRTFGGLAMDELIDDGSGGRIPATVAHIARDPFDPYFDDDAFVATLRRRTSGVKRSLLDQTLISGVGNIYADETLWRSRIHPERSAQALTRPQAMELLGNARDVMGAALAAGGTSFDALYVNVNGESGWFERSLDAYGQAGEPCGRCGSLIVREPFMNRSSYRCPRCQRTPPTRRTAGDR</sequence>
<protein>
    <submittedName>
        <fullName evidence="18">Unannotated protein</fullName>
    </submittedName>
</protein>
<dbReference type="SUPFAM" id="SSF46946">
    <property type="entry name" value="S13-like H2TH domain"/>
    <property type="match status" value="1"/>
</dbReference>
<dbReference type="InterPro" id="IPR010663">
    <property type="entry name" value="Znf_FPG/IleRS"/>
</dbReference>
<proteinExistence type="inferred from homology"/>
<dbReference type="FunFam" id="1.10.8.50:FF:000003">
    <property type="entry name" value="Formamidopyrimidine-DNA glycosylase"/>
    <property type="match status" value="1"/>
</dbReference>
<feature type="domain" description="Formamidopyrimidine-DNA glycosylase catalytic" evidence="17">
    <location>
        <begin position="2"/>
        <end position="119"/>
    </location>
</feature>
<dbReference type="CDD" id="cd08966">
    <property type="entry name" value="EcFpg-like_N"/>
    <property type="match status" value="1"/>
</dbReference>
<keyword evidence="10" id="KW-0238">DNA-binding</keyword>
<comment type="catalytic activity">
    <reaction evidence="15">
        <text>2'-deoxyribonucleotide-(2'-deoxyribose 5'-phosphate)-2'-deoxyribonucleotide-DNA = a 3'-end 2'-deoxyribonucleotide-(2,3-dehydro-2,3-deoxyribose 5'-phosphate)-DNA + a 5'-end 5'-phospho-2'-deoxyribonucleoside-DNA + H(+)</text>
        <dbReference type="Rhea" id="RHEA:66592"/>
        <dbReference type="Rhea" id="RHEA-COMP:13180"/>
        <dbReference type="Rhea" id="RHEA-COMP:16897"/>
        <dbReference type="Rhea" id="RHEA-COMP:17067"/>
        <dbReference type="ChEBI" id="CHEBI:15378"/>
        <dbReference type="ChEBI" id="CHEBI:136412"/>
        <dbReference type="ChEBI" id="CHEBI:157695"/>
        <dbReference type="ChEBI" id="CHEBI:167181"/>
        <dbReference type="EC" id="4.2.99.18"/>
    </reaction>
</comment>
<dbReference type="GO" id="GO:0008270">
    <property type="term" value="F:zinc ion binding"/>
    <property type="evidence" value="ECO:0007669"/>
    <property type="project" value="UniProtKB-KW"/>
</dbReference>
<organism evidence="18">
    <name type="scientific">freshwater metagenome</name>
    <dbReference type="NCBI Taxonomy" id="449393"/>
    <lineage>
        <taxon>unclassified sequences</taxon>
        <taxon>metagenomes</taxon>
        <taxon>ecological metagenomes</taxon>
    </lineage>
</organism>
<keyword evidence="5" id="KW-0479">Metal-binding</keyword>
<dbReference type="SMART" id="SM01232">
    <property type="entry name" value="H2TH"/>
    <property type="match status" value="1"/>
</dbReference>
<evidence type="ECO:0000259" key="16">
    <source>
        <dbReference type="PROSITE" id="PS51066"/>
    </source>
</evidence>
<dbReference type="GO" id="GO:0034039">
    <property type="term" value="F:8-oxo-7,8-dihydroguanine DNA N-glycosylase activity"/>
    <property type="evidence" value="ECO:0007669"/>
    <property type="project" value="TreeGrafter"/>
</dbReference>
<comment type="cofactor">
    <cofactor evidence="2">
        <name>Zn(2+)</name>
        <dbReference type="ChEBI" id="CHEBI:29105"/>
    </cofactor>
</comment>
<dbReference type="PROSITE" id="PS51068">
    <property type="entry name" value="FPG_CAT"/>
    <property type="match status" value="1"/>
</dbReference>
<comment type="subunit">
    <text evidence="4">Monomer.</text>
</comment>
<evidence type="ECO:0000256" key="7">
    <source>
        <dbReference type="ARBA" id="ARBA00022771"/>
    </source>
</evidence>
<evidence type="ECO:0000256" key="4">
    <source>
        <dbReference type="ARBA" id="ARBA00011245"/>
    </source>
</evidence>
<dbReference type="InterPro" id="IPR000214">
    <property type="entry name" value="Znf_DNA_glyclase/AP_lyase"/>
</dbReference>
<evidence type="ECO:0000313" key="18">
    <source>
        <dbReference type="EMBL" id="CAB4904983.1"/>
    </source>
</evidence>
<evidence type="ECO:0000256" key="1">
    <source>
        <dbReference type="ARBA" id="ARBA00001668"/>
    </source>
</evidence>
<dbReference type="InterPro" id="IPR012319">
    <property type="entry name" value="FPG_cat"/>
</dbReference>
<dbReference type="InterPro" id="IPR015886">
    <property type="entry name" value="H2TH_FPG"/>
</dbReference>
<dbReference type="NCBIfam" id="TIGR00577">
    <property type="entry name" value="fpg"/>
    <property type="match status" value="1"/>
</dbReference>
<comment type="similarity">
    <text evidence="3">Belongs to the FPG family.</text>
</comment>
<dbReference type="AlphaFoldDB" id="A0A6J7GLE8"/>
<dbReference type="GO" id="GO:0140078">
    <property type="term" value="F:class I DNA-(apurinic or apyrimidinic site) endonuclease activity"/>
    <property type="evidence" value="ECO:0007669"/>
    <property type="project" value="UniProtKB-EC"/>
</dbReference>
<dbReference type="GO" id="GO:0006284">
    <property type="term" value="P:base-excision repair"/>
    <property type="evidence" value="ECO:0007669"/>
    <property type="project" value="InterPro"/>
</dbReference>
<dbReference type="SUPFAM" id="SSF81624">
    <property type="entry name" value="N-terminal domain of MutM-like DNA repair proteins"/>
    <property type="match status" value="1"/>
</dbReference>
<name>A0A6J7GLE8_9ZZZZ</name>
<keyword evidence="6" id="KW-0227">DNA damage</keyword>
<dbReference type="Gene3D" id="1.10.8.50">
    <property type="match status" value="1"/>
</dbReference>
<evidence type="ECO:0000256" key="2">
    <source>
        <dbReference type="ARBA" id="ARBA00001947"/>
    </source>
</evidence>
<evidence type="ECO:0000256" key="6">
    <source>
        <dbReference type="ARBA" id="ARBA00022763"/>
    </source>
</evidence>
<dbReference type="Pfam" id="PF01149">
    <property type="entry name" value="Fapy_DNA_glyco"/>
    <property type="match status" value="1"/>
</dbReference>
<evidence type="ECO:0000256" key="12">
    <source>
        <dbReference type="ARBA" id="ARBA00023239"/>
    </source>
</evidence>
<dbReference type="Pfam" id="PF06827">
    <property type="entry name" value="zf-FPG_IleRS"/>
    <property type="match status" value="1"/>
</dbReference>
<dbReference type="InterPro" id="IPR035937">
    <property type="entry name" value="FPG_N"/>
</dbReference>
<dbReference type="GO" id="GO:0003684">
    <property type="term" value="F:damaged DNA binding"/>
    <property type="evidence" value="ECO:0007669"/>
    <property type="project" value="InterPro"/>
</dbReference>
<evidence type="ECO:0000256" key="3">
    <source>
        <dbReference type="ARBA" id="ARBA00009409"/>
    </source>
</evidence>
<dbReference type="InterPro" id="IPR020629">
    <property type="entry name" value="FPG_Glyclase"/>
</dbReference>
<evidence type="ECO:0000256" key="13">
    <source>
        <dbReference type="ARBA" id="ARBA00023268"/>
    </source>
</evidence>